<dbReference type="CDD" id="cd00067">
    <property type="entry name" value="GAL4"/>
    <property type="match status" value="1"/>
</dbReference>
<evidence type="ECO:0000313" key="7">
    <source>
        <dbReference type="EMBL" id="OSS54467.1"/>
    </source>
</evidence>
<evidence type="ECO:0000259" key="6">
    <source>
        <dbReference type="PROSITE" id="PS50048"/>
    </source>
</evidence>
<dbReference type="AlphaFoldDB" id="A0A1Y2MG57"/>
<dbReference type="Gene3D" id="4.10.240.10">
    <property type="entry name" value="Zn(2)-C6 fungal-type DNA-binding domain"/>
    <property type="match status" value="1"/>
</dbReference>
<accession>A0A1Y2MG57</accession>
<evidence type="ECO:0000313" key="8">
    <source>
        <dbReference type="Proteomes" id="UP000193240"/>
    </source>
</evidence>
<name>A0A1Y2MG57_EPING</name>
<evidence type="ECO:0000256" key="1">
    <source>
        <dbReference type="ARBA" id="ARBA00022723"/>
    </source>
</evidence>
<feature type="domain" description="Zn(2)-C6 fungal-type" evidence="6">
    <location>
        <begin position="46"/>
        <end position="75"/>
    </location>
</feature>
<evidence type="ECO:0000256" key="2">
    <source>
        <dbReference type="ARBA" id="ARBA00022833"/>
    </source>
</evidence>
<gene>
    <name evidence="7" type="ORF">B5807_01824</name>
</gene>
<dbReference type="Pfam" id="PF00172">
    <property type="entry name" value="Zn_clus"/>
    <property type="match status" value="1"/>
</dbReference>
<keyword evidence="1" id="KW-0479">Metal-binding</keyword>
<keyword evidence="2" id="KW-0862">Zinc</keyword>
<dbReference type="GO" id="GO:0000981">
    <property type="term" value="F:DNA-binding transcription factor activity, RNA polymerase II-specific"/>
    <property type="evidence" value="ECO:0007669"/>
    <property type="project" value="InterPro"/>
</dbReference>
<evidence type="ECO:0000256" key="5">
    <source>
        <dbReference type="ARBA" id="ARBA00023242"/>
    </source>
</evidence>
<dbReference type="SUPFAM" id="SSF57701">
    <property type="entry name" value="Zn2/Cys6 DNA-binding domain"/>
    <property type="match status" value="1"/>
</dbReference>
<sequence length="457" mass="52009">MADVGLVDAVLSCPTCNKLFRATSSYNRHVSYCRRAQLRPKVRRTSCRACKAAKVRCSFQRGCTRCTSKGLDCIYERTSAVEHVATARDQVVSVESIMNPWSSHDQSFSASVHPQVMGILDFNLTDVEVMQERTSISAVNNGGLAPGSRDILAVTHFDSVGTLPATWNLPFDFPMKNSVMPEGHHDDFGYLSRITPWKAYAQHSADLIVEALYAIPDQMLRRETFPPFIHPHWSHSALPEPLAVCMHLASTYSSRSSELRPFLWRTILTEQRRAIERIDTLSDREILAQVQAGIVYLTMRLVDQAMHDLEWTREMLTLQNDLCTRFLDNNESSFCNSEEAHPSLTWEDWIYAESRRRTSLIWFLITRTIVIMPKTECHTTISPETLPLPAPQMQWQAQTREAWLEELGTEDSVMTTFGSLVNVKQHIHEQESKQKLGLWNARMDRLGSLLNIAVALV</sequence>
<protein>
    <recommendedName>
        <fullName evidence="6">Zn(2)-C6 fungal-type domain-containing protein</fullName>
    </recommendedName>
</protein>
<evidence type="ECO:0000256" key="4">
    <source>
        <dbReference type="ARBA" id="ARBA00023163"/>
    </source>
</evidence>
<dbReference type="OMA" id="AKTKCCY"/>
<keyword evidence="3" id="KW-0805">Transcription regulation</keyword>
<dbReference type="EMBL" id="KZ107838">
    <property type="protein sequence ID" value="OSS54467.1"/>
    <property type="molecule type" value="Genomic_DNA"/>
</dbReference>
<keyword evidence="4" id="KW-0804">Transcription</keyword>
<keyword evidence="8" id="KW-1185">Reference proteome</keyword>
<evidence type="ECO:0000256" key="3">
    <source>
        <dbReference type="ARBA" id="ARBA00023015"/>
    </source>
</evidence>
<dbReference type="PROSITE" id="PS00463">
    <property type="entry name" value="ZN2_CY6_FUNGAL_1"/>
    <property type="match status" value="1"/>
</dbReference>
<reference evidence="7 8" key="1">
    <citation type="journal article" date="2017" name="Genome Announc.">
        <title>Genome sequence of the saprophytic ascomycete Epicoccum nigrum ICMP 19927 strain isolated from New Zealand.</title>
        <authorList>
            <person name="Fokin M."/>
            <person name="Fleetwood D."/>
            <person name="Weir B.S."/>
            <person name="Villas-Boas S.G."/>
        </authorList>
    </citation>
    <scope>NUCLEOTIDE SEQUENCE [LARGE SCALE GENOMIC DNA]</scope>
    <source>
        <strain evidence="7 8">ICMP 19927</strain>
    </source>
</reference>
<dbReference type="GO" id="GO:0008270">
    <property type="term" value="F:zinc ion binding"/>
    <property type="evidence" value="ECO:0007669"/>
    <property type="project" value="InterPro"/>
</dbReference>
<dbReference type="InParanoid" id="A0A1Y2MG57"/>
<organism evidence="7 8">
    <name type="scientific">Epicoccum nigrum</name>
    <name type="common">Soil fungus</name>
    <name type="synonym">Epicoccum purpurascens</name>
    <dbReference type="NCBI Taxonomy" id="105696"/>
    <lineage>
        <taxon>Eukaryota</taxon>
        <taxon>Fungi</taxon>
        <taxon>Dikarya</taxon>
        <taxon>Ascomycota</taxon>
        <taxon>Pezizomycotina</taxon>
        <taxon>Dothideomycetes</taxon>
        <taxon>Pleosporomycetidae</taxon>
        <taxon>Pleosporales</taxon>
        <taxon>Pleosporineae</taxon>
        <taxon>Didymellaceae</taxon>
        <taxon>Epicoccum</taxon>
    </lineage>
</organism>
<dbReference type="PANTHER" id="PTHR47660:SF3">
    <property type="entry name" value="FINGER DOMAIN PROTEIN, PUTATIVE (AFU_ORTHOLOGUE AFUA_4G03310)-RELATED"/>
    <property type="match status" value="1"/>
</dbReference>
<dbReference type="Proteomes" id="UP000193240">
    <property type="component" value="Unassembled WGS sequence"/>
</dbReference>
<dbReference type="PANTHER" id="PTHR47660">
    <property type="entry name" value="TRANSCRIPTION FACTOR WITH C2H2 AND ZN(2)-CYS(6) DNA BINDING DOMAIN (EUROFUNG)-RELATED-RELATED"/>
    <property type="match status" value="1"/>
</dbReference>
<keyword evidence="5" id="KW-0539">Nucleus</keyword>
<dbReference type="SMART" id="SM00066">
    <property type="entry name" value="GAL4"/>
    <property type="match status" value="1"/>
</dbReference>
<dbReference type="InterPro" id="IPR036864">
    <property type="entry name" value="Zn2-C6_fun-type_DNA-bd_sf"/>
</dbReference>
<proteinExistence type="predicted"/>
<dbReference type="InterPro" id="IPR001138">
    <property type="entry name" value="Zn2Cys6_DnaBD"/>
</dbReference>
<dbReference type="STRING" id="105696.A0A1Y2MG57"/>
<dbReference type="PROSITE" id="PS50048">
    <property type="entry name" value="ZN2_CY6_FUNGAL_2"/>
    <property type="match status" value="1"/>
</dbReference>